<gene>
    <name evidence="9" type="ORF">Rhopal_006837-T1</name>
</gene>
<dbReference type="CDD" id="cd10230">
    <property type="entry name" value="ASKHA_NBD_HSP70_HYOU1"/>
    <property type="match status" value="1"/>
</dbReference>
<evidence type="ECO:0000256" key="4">
    <source>
        <dbReference type="ARBA" id="ARBA00022824"/>
    </source>
</evidence>
<keyword evidence="2 8" id="KW-0732">Signal</keyword>
<feature type="region of interest" description="Disordered" evidence="7">
    <location>
        <begin position="886"/>
        <end position="930"/>
    </location>
</feature>
<evidence type="ECO:0000313" key="10">
    <source>
        <dbReference type="Proteomes" id="UP001342314"/>
    </source>
</evidence>
<evidence type="ECO:0000256" key="7">
    <source>
        <dbReference type="SAM" id="MobiDB-lite"/>
    </source>
</evidence>
<dbReference type="Gene3D" id="2.60.34.10">
    <property type="entry name" value="Substrate Binding Domain Of DNAk, Chain A, domain 1"/>
    <property type="match status" value="1"/>
</dbReference>
<name>A0AAV5GV12_9BASI</name>
<feature type="compositionally biased region" description="Low complexity" evidence="7">
    <location>
        <begin position="905"/>
        <end position="921"/>
    </location>
</feature>
<dbReference type="EMBL" id="BQKY01000015">
    <property type="protein sequence ID" value="GJN93779.1"/>
    <property type="molecule type" value="Genomic_DNA"/>
</dbReference>
<dbReference type="Proteomes" id="UP001342314">
    <property type="component" value="Unassembled WGS sequence"/>
</dbReference>
<dbReference type="GO" id="GO:0030968">
    <property type="term" value="P:endoplasmic reticulum unfolded protein response"/>
    <property type="evidence" value="ECO:0007669"/>
    <property type="project" value="TreeGrafter"/>
</dbReference>
<dbReference type="PANTHER" id="PTHR45639:SF3">
    <property type="entry name" value="HYPOXIA UP-REGULATED PROTEIN 1"/>
    <property type="match status" value="1"/>
</dbReference>
<organism evidence="9 10">
    <name type="scientific">Rhodotorula paludigena</name>
    <dbReference type="NCBI Taxonomy" id="86838"/>
    <lineage>
        <taxon>Eukaryota</taxon>
        <taxon>Fungi</taxon>
        <taxon>Dikarya</taxon>
        <taxon>Basidiomycota</taxon>
        <taxon>Pucciniomycotina</taxon>
        <taxon>Microbotryomycetes</taxon>
        <taxon>Sporidiobolales</taxon>
        <taxon>Sporidiobolaceae</taxon>
        <taxon>Rhodotorula</taxon>
    </lineage>
</organism>
<dbReference type="Gene3D" id="3.90.640.10">
    <property type="entry name" value="Actin, Chain A, domain 4"/>
    <property type="match status" value="1"/>
</dbReference>
<dbReference type="GO" id="GO:0005788">
    <property type="term" value="C:endoplasmic reticulum lumen"/>
    <property type="evidence" value="ECO:0007669"/>
    <property type="project" value="UniProtKB-SubCell"/>
</dbReference>
<dbReference type="SUPFAM" id="SSF100934">
    <property type="entry name" value="Heat shock protein 70kD (HSP70), C-terminal subdomain"/>
    <property type="match status" value="1"/>
</dbReference>
<dbReference type="InterPro" id="IPR013126">
    <property type="entry name" value="Hsp_70_fam"/>
</dbReference>
<dbReference type="InterPro" id="IPR018181">
    <property type="entry name" value="Heat_shock_70_CS"/>
</dbReference>
<feature type="chain" id="PRO_5043708422" evidence="8">
    <location>
        <begin position="30"/>
        <end position="930"/>
    </location>
</feature>
<keyword evidence="3" id="KW-0547">Nucleotide-binding</keyword>
<keyword evidence="10" id="KW-1185">Reference proteome</keyword>
<dbReference type="Gene3D" id="3.30.420.40">
    <property type="match status" value="2"/>
</dbReference>
<reference evidence="9 10" key="1">
    <citation type="submission" date="2021-12" db="EMBL/GenBank/DDBJ databases">
        <title>High titer production of polyol ester of fatty acids by Rhodotorula paludigena BS15 towards product separation-free biomass refinery.</title>
        <authorList>
            <person name="Mano J."/>
            <person name="Ono H."/>
            <person name="Tanaka T."/>
            <person name="Naito K."/>
            <person name="Sushida H."/>
            <person name="Ike M."/>
            <person name="Tokuyasu K."/>
            <person name="Kitaoka M."/>
        </authorList>
    </citation>
    <scope>NUCLEOTIDE SEQUENCE [LARGE SCALE GENOMIC DNA]</scope>
    <source>
        <strain evidence="9 10">BS15</strain>
    </source>
</reference>
<dbReference type="GO" id="GO:0140662">
    <property type="term" value="F:ATP-dependent protein folding chaperone"/>
    <property type="evidence" value="ECO:0007669"/>
    <property type="project" value="InterPro"/>
</dbReference>
<dbReference type="InterPro" id="IPR029048">
    <property type="entry name" value="HSP70_C_sf"/>
</dbReference>
<evidence type="ECO:0000313" key="9">
    <source>
        <dbReference type="EMBL" id="GJN93779.1"/>
    </source>
</evidence>
<feature type="signal peptide" evidence="8">
    <location>
        <begin position="1"/>
        <end position="29"/>
    </location>
</feature>
<proteinExistence type="predicted"/>
<dbReference type="InterPro" id="IPR043129">
    <property type="entry name" value="ATPase_NBD"/>
</dbReference>
<dbReference type="SUPFAM" id="SSF53067">
    <property type="entry name" value="Actin-like ATPase domain"/>
    <property type="match status" value="2"/>
</dbReference>
<dbReference type="PROSITE" id="PS01036">
    <property type="entry name" value="HSP70_3"/>
    <property type="match status" value="1"/>
</dbReference>
<dbReference type="AlphaFoldDB" id="A0AAV5GV12"/>
<comment type="caution">
    <text evidence="9">The sequence shown here is derived from an EMBL/GenBank/DDBJ whole genome shotgun (WGS) entry which is preliminary data.</text>
</comment>
<evidence type="ECO:0000256" key="8">
    <source>
        <dbReference type="SAM" id="SignalP"/>
    </source>
</evidence>
<dbReference type="Gene3D" id="1.20.1270.10">
    <property type="match status" value="1"/>
</dbReference>
<evidence type="ECO:0000256" key="6">
    <source>
        <dbReference type="ARBA" id="ARBA00023186"/>
    </source>
</evidence>
<keyword evidence="6" id="KW-0143">Chaperone</keyword>
<dbReference type="GO" id="GO:0034663">
    <property type="term" value="C:endoplasmic reticulum chaperone complex"/>
    <property type="evidence" value="ECO:0007669"/>
    <property type="project" value="TreeGrafter"/>
</dbReference>
<keyword evidence="5" id="KW-0067">ATP-binding</keyword>
<evidence type="ECO:0000256" key="2">
    <source>
        <dbReference type="ARBA" id="ARBA00022729"/>
    </source>
</evidence>
<dbReference type="PANTHER" id="PTHR45639">
    <property type="entry name" value="HSC70CB, ISOFORM G-RELATED"/>
    <property type="match status" value="1"/>
</dbReference>
<dbReference type="Pfam" id="PF00012">
    <property type="entry name" value="HSP70"/>
    <property type="match status" value="1"/>
</dbReference>
<dbReference type="InterPro" id="IPR029047">
    <property type="entry name" value="HSP70_peptide-bd_sf"/>
</dbReference>
<dbReference type="PROSITE" id="PS00329">
    <property type="entry name" value="HSP70_2"/>
    <property type="match status" value="1"/>
</dbReference>
<dbReference type="GO" id="GO:0005524">
    <property type="term" value="F:ATP binding"/>
    <property type="evidence" value="ECO:0007669"/>
    <property type="project" value="UniProtKB-KW"/>
</dbReference>
<accession>A0AAV5GV12</accession>
<dbReference type="Gene3D" id="3.30.30.30">
    <property type="match status" value="1"/>
</dbReference>
<evidence type="ECO:0000256" key="3">
    <source>
        <dbReference type="ARBA" id="ARBA00022741"/>
    </source>
</evidence>
<comment type="subcellular location">
    <subcellularLocation>
        <location evidence="1">Endoplasmic reticulum lumen</location>
    </subcellularLocation>
</comment>
<dbReference type="PRINTS" id="PR00301">
    <property type="entry name" value="HEATSHOCK70"/>
</dbReference>
<protein>
    <submittedName>
        <fullName evidence="9">Uncharacterized protein</fullName>
    </submittedName>
</protein>
<feature type="region of interest" description="Disordered" evidence="7">
    <location>
        <begin position="619"/>
        <end position="639"/>
    </location>
</feature>
<evidence type="ECO:0000256" key="5">
    <source>
        <dbReference type="ARBA" id="ARBA00022840"/>
    </source>
</evidence>
<sequence>MPTRAPHRRALALALVVAVLALLVPGSLAANLLAVDYGTDSFKASLVKPGVPFDVLLTKEGRRKTPALVSFRGDERFVGNDAQAIEHNALQSIETMLTMPLPQSTRFPQDTLPSAKLLVGHSPAHPQSQLHASLFDLPQTSTARNSPAVTLGTGSKRANVPVEEALAFQLVYAKELAEEQANEPVRDAVITVPGWWAEKERRSMMDAAEIAGLRVVGLVNDGAAVAVNYAMARTFPPEPSYHLIYDLGSGSLRVSLVSLKSAMLPDPLSLSETPQLKNVTSITVHGFAHDLDVGGYVFDRIVRDLLVEAFDETTGKQLEAGRKVTDDKRAMAKLFKEAARVKQVLSANTAASARIEGLVDDLDFRTEVTREALEARAASLASHLTSPIASALSSAALDLSSIESVILVGGSSRVPLVQRAVAHAVGEDKIAKNVNADEAAVLGAALYGAGVTRGFRTKDIRVQDLTPFGIDVAYEAEKGSSDADPRIITTHLFPAFSKTASRKTLTLRKTRDFSLDFSYRPATADSASLPHAPTGHLLSTRVGGLTRATANLTAEQLANATVRVGIELDASGLVKVGRATLVLREEGDEDGAAKGGAGKGGVADKLKGLFNRFSAANAGKNETTGAAGGDEAGEGADAEALKEKEALSDEEKAELDRLLAEAQLPPAQTRLETEIVAGGEGGGAGMPSEEKSEIKKRLREAKSALTRKLAREEARNLLEAYVYRVRDLVDGGSRESDAFVAASTESERRAVKELQIKTDEWLWEESEQAETKALREKKRELEKLVQHILSRSTEALQRPALIADLRSAVLAASTFVSSARANATALASSDPGAPARFTDDELAKLEGLARETGAWVDDMVKKQDKVAAHEDAVLRVAELEKKLKEVERETDKLAKKKAPRRRKTAASASASAQAAEETPAAGKEHKKDEL</sequence>
<keyword evidence="4" id="KW-0256">Endoplasmic reticulum</keyword>
<evidence type="ECO:0000256" key="1">
    <source>
        <dbReference type="ARBA" id="ARBA00004319"/>
    </source>
</evidence>
<feature type="compositionally biased region" description="Basic residues" evidence="7">
    <location>
        <begin position="894"/>
        <end position="904"/>
    </location>
</feature>